<keyword evidence="3 7" id="KW-0812">Transmembrane</keyword>
<evidence type="ECO:0000313" key="9">
    <source>
        <dbReference type="EMBL" id="TLQ41541.1"/>
    </source>
</evidence>
<protein>
    <submittedName>
        <fullName evidence="9">PspC domain-containing protein</fullName>
    </submittedName>
</protein>
<evidence type="ECO:0000313" key="10">
    <source>
        <dbReference type="Proteomes" id="UP000306420"/>
    </source>
</evidence>
<gene>
    <name evidence="9" type="ORF">FEZ33_05695</name>
</gene>
<evidence type="ECO:0000256" key="5">
    <source>
        <dbReference type="ARBA" id="ARBA00023136"/>
    </source>
</evidence>
<name>A0A5R9DXM6_9LACT</name>
<evidence type="ECO:0000256" key="2">
    <source>
        <dbReference type="ARBA" id="ARBA00022475"/>
    </source>
</evidence>
<dbReference type="RefSeq" id="WP_138404442.1">
    <property type="nucleotide sequence ID" value="NZ_VBSP01000015.1"/>
</dbReference>
<feature type="domain" description="Phage shock protein PspC N-terminal" evidence="8">
    <location>
        <begin position="7"/>
        <end position="62"/>
    </location>
</feature>
<dbReference type="InterPro" id="IPR007168">
    <property type="entry name" value="Phageshock_PspC_N"/>
</dbReference>
<dbReference type="InterPro" id="IPR052027">
    <property type="entry name" value="PspC"/>
</dbReference>
<keyword evidence="2" id="KW-1003">Cell membrane</keyword>
<evidence type="ECO:0000256" key="1">
    <source>
        <dbReference type="ARBA" id="ARBA00004162"/>
    </source>
</evidence>
<sequence length="102" mass="11544">MSNQSEKLFKSSTDKHIMGVCGGLAEYFNIDPTIVRVIFFILLWVGSSGFWLYILLGLLLPYDYQVNGGQSRKSNPFGSDRSSSNNKPKDVTPEDNDNWDDF</sequence>
<dbReference type="OrthoDB" id="9815286at2"/>
<dbReference type="PANTHER" id="PTHR33885">
    <property type="entry name" value="PHAGE SHOCK PROTEIN C"/>
    <property type="match status" value="1"/>
</dbReference>
<dbReference type="Proteomes" id="UP000306420">
    <property type="component" value="Unassembled WGS sequence"/>
</dbReference>
<feature type="compositionally biased region" description="Acidic residues" evidence="6">
    <location>
        <begin position="93"/>
        <end position="102"/>
    </location>
</feature>
<keyword evidence="4 7" id="KW-1133">Transmembrane helix</keyword>
<comment type="subcellular location">
    <subcellularLocation>
        <location evidence="1">Cell membrane</location>
        <topology evidence="1">Single-pass membrane protein</topology>
    </subcellularLocation>
</comment>
<dbReference type="EMBL" id="VBSP01000015">
    <property type="protein sequence ID" value="TLQ41541.1"/>
    <property type="molecule type" value="Genomic_DNA"/>
</dbReference>
<evidence type="ECO:0000256" key="7">
    <source>
        <dbReference type="SAM" id="Phobius"/>
    </source>
</evidence>
<dbReference type="PANTHER" id="PTHR33885:SF3">
    <property type="entry name" value="PHAGE SHOCK PROTEIN C"/>
    <property type="match status" value="1"/>
</dbReference>
<dbReference type="AlphaFoldDB" id="A0A5R9DXM6"/>
<accession>A0A5R9DXM6</accession>
<dbReference type="GO" id="GO:0005886">
    <property type="term" value="C:plasma membrane"/>
    <property type="evidence" value="ECO:0007669"/>
    <property type="project" value="UniProtKB-SubCell"/>
</dbReference>
<evidence type="ECO:0000256" key="3">
    <source>
        <dbReference type="ARBA" id="ARBA00022692"/>
    </source>
</evidence>
<dbReference type="Pfam" id="PF04024">
    <property type="entry name" value="PspC"/>
    <property type="match status" value="1"/>
</dbReference>
<organism evidence="9 10">
    <name type="scientific">Ruoffia tabacinasalis</name>
    <dbReference type="NCBI Taxonomy" id="87458"/>
    <lineage>
        <taxon>Bacteria</taxon>
        <taxon>Bacillati</taxon>
        <taxon>Bacillota</taxon>
        <taxon>Bacilli</taxon>
        <taxon>Lactobacillales</taxon>
        <taxon>Aerococcaceae</taxon>
        <taxon>Ruoffia</taxon>
    </lineage>
</organism>
<evidence type="ECO:0000256" key="6">
    <source>
        <dbReference type="SAM" id="MobiDB-lite"/>
    </source>
</evidence>
<evidence type="ECO:0000259" key="8">
    <source>
        <dbReference type="Pfam" id="PF04024"/>
    </source>
</evidence>
<feature type="region of interest" description="Disordered" evidence="6">
    <location>
        <begin position="71"/>
        <end position="102"/>
    </location>
</feature>
<reference evidence="9 10" key="1">
    <citation type="submission" date="2019-05" db="EMBL/GenBank/DDBJ databases">
        <title>The metagenome of a microbial culture collection derived from dairy environment covers the genomic content of the human microbiome.</title>
        <authorList>
            <person name="Roder T."/>
            <person name="Wuthrich D."/>
            <person name="Sattari Z."/>
            <person name="Von Ah U."/>
            <person name="Bar C."/>
            <person name="Ronchi F."/>
            <person name="Macpherson A.J."/>
            <person name="Ganal-Vonarburg S.C."/>
            <person name="Bruggmann R."/>
            <person name="Vergeres G."/>
        </authorList>
    </citation>
    <scope>NUCLEOTIDE SEQUENCE [LARGE SCALE GENOMIC DNA]</scope>
    <source>
        <strain evidence="9 10">FAM 24227</strain>
    </source>
</reference>
<feature type="compositionally biased region" description="Polar residues" evidence="6">
    <location>
        <begin position="71"/>
        <end position="86"/>
    </location>
</feature>
<comment type="caution">
    <text evidence="9">The sequence shown here is derived from an EMBL/GenBank/DDBJ whole genome shotgun (WGS) entry which is preliminary data.</text>
</comment>
<keyword evidence="5 7" id="KW-0472">Membrane</keyword>
<feature type="transmembrane region" description="Helical" evidence="7">
    <location>
        <begin position="37"/>
        <end position="62"/>
    </location>
</feature>
<evidence type="ECO:0000256" key="4">
    <source>
        <dbReference type="ARBA" id="ARBA00022989"/>
    </source>
</evidence>
<proteinExistence type="predicted"/>